<evidence type="ECO:0008006" key="3">
    <source>
        <dbReference type="Google" id="ProtNLM"/>
    </source>
</evidence>
<keyword evidence="1" id="KW-0732">Signal</keyword>
<feature type="signal peptide" evidence="1">
    <location>
        <begin position="1"/>
        <end position="20"/>
    </location>
</feature>
<evidence type="ECO:0000313" key="2">
    <source>
        <dbReference type="EMBL" id="KAG5169882.1"/>
    </source>
</evidence>
<name>A0A8H7XZB1_PSICU</name>
<dbReference type="AlphaFoldDB" id="A0A8H7XZB1"/>
<dbReference type="OrthoDB" id="2948622at2759"/>
<sequence length="217" mass="24424">MHAYLLSIFVAINSAVSVAAQAFPGPTWSFPLRLSMGGGAFKTQPDISFVNDTLYPTLDLSGSFTILGWLNPSDQTWWRTFVSIESSDVDTSLFNVAFPPNSMQIYFAYMTTNNLQGRDNVYTQITAPGPNVDFHFAIAKDGTQFYVYLNGVQQTFNYTIKAQIFNPPTKYVVLGRTKYQNVGGSQWNGMIRGMDIFNRTLTPTEVQREMAFTQREI</sequence>
<accession>A0A8H7XZB1</accession>
<gene>
    <name evidence="2" type="ORF">JR316_004263</name>
</gene>
<organism evidence="2">
    <name type="scientific">Psilocybe cubensis</name>
    <name type="common">Psychedelic mushroom</name>
    <name type="synonym">Stropharia cubensis</name>
    <dbReference type="NCBI Taxonomy" id="181762"/>
    <lineage>
        <taxon>Eukaryota</taxon>
        <taxon>Fungi</taxon>
        <taxon>Dikarya</taxon>
        <taxon>Basidiomycota</taxon>
        <taxon>Agaricomycotina</taxon>
        <taxon>Agaricomycetes</taxon>
        <taxon>Agaricomycetidae</taxon>
        <taxon>Agaricales</taxon>
        <taxon>Agaricineae</taxon>
        <taxon>Strophariaceae</taxon>
        <taxon>Psilocybe</taxon>
    </lineage>
</organism>
<dbReference type="Gene3D" id="2.60.120.200">
    <property type="match status" value="1"/>
</dbReference>
<feature type="chain" id="PRO_5034963235" description="Concanavalin A-like lectin/glucanase" evidence="1">
    <location>
        <begin position="21"/>
        <end position="217"/>
    </location>
</feature>
<proteinExistence type="predicted"/>
<evidence type="ECO:0000256" key="1">
    <source>
        <dbReference type="SAM" id="SignalP"/>
    </source>
</evidence>
<protein>
    <recommendedName>
        <fullName evidence="3">Concanavalin A-like lectin/glucanase</fullName>
    </recommendedName>
</protein>
<dbReference type="EMBL" id="JAFIQS010000004">
    <property type="protein sequence ID" value="KAG5169882.1"/>
    <property type="molecule type" value="Genomic_DNA"/>
</dbReference>
<dbReference type="InterPro" id="IPR013320">
    <property type="entry name" value="ConA-like_dom_sf"/>
</dbReference>
<comment type="caution">
    <text evidence="2">The sequence shown here is derived from an EMBL/GenBank/DDBJ whole genome shotgun (WGS) entry which is preliminary data.</text>
</comment>
<dbReference type="SUPFAM" id="SSF49899">
    <property type="entry name" value="Concanavalin A-like lectins/glucanases"/>
    <property type="match status" value="1"/>
</dbReference>
<dbReference type="Pfam" id="PF13385">
    <property type="entry name" value="Laminin_G_3"/>
    <property type="match status" value="1"/>
</dbReference>
<reference evidence="2" key="1">
    <citation type="submission" date="2021-02" db="EMBL/GenBank/DDBJ databases">
        <title>Psilocybe cubensis genome.</title>
        <authorList>
            <person name="Mckernan K.J."/>
            <person name="Crawford S."/>
            <person name="Trippe A."/>
            <person name="Kane L.T."/>
            <person name="Mclaughlin S."/>
        </authorList>
    </citation>
    <scope>NUCLEOTIDE SEQUENCE [LARGE SCALE GENOMIC DNA]</scope>
    <source>
        <strain evidence="2">MGC-MH-2018</strain>
    </source>
</reference>